<dbReference type="eggNOG" id="ENOG502S7A2">
    <property type="taxonomic scope" value="Eukaryota"/>
</dbReference>
<feature type="compositionally biased region" description="Low complexity" evidence="1">
    <location>
        <begin position="20"/>
        <end position="38"/>
    </location>
</feature>
<gene>
    <name evidence="2" type="ORF">MIMGU_mgv1a016535mg</name>
</gene>
<dbReference type="AlphaFoldDB" id="A0A022RUB3"/>
<keyword evidence="3" id="KW-1185">Reference proteome</keyword>
<evidence type="ECO:0000256" key="1">
    <source>
        <dbReference type="SAM" id="MobiDB-lite"/>
    </source>
</evidence>
<dbReference type="EMBL" id="KI630240">
    <property type="protein sequence ID" value="EYU43659.1"/>
    <property type="molecule type" value="Genomic_DNA"/>
</dbReference>
<proteinExistence type="predicted"/>
<dbReference type="PANTHER" id="PTHR33168">
    <property type="entry name" value="STRESS INDUCED PROTEIN-RELATED"/>
    <property type="match status" value="1"/>
</dbReference>
<feature type="region of interest" description="Disordered" evidence="1">
    <location>
        <begin position="20"/>
        <end position="44"/>
    </location>
</feature>
<reference evidence="2 3" key="1">
    <citation type="journal article" date="2013" name="Proc. Natl. Acad. Sci. U.S.A.">
        <title>Fine-scale variation in meiotic recombination in Mimulus inferred from population shotgun sequencing.</title>
        <authorList>
            <person name="Hellsten U."/>
            <person name="Wright K.M."/>
            <person name="Jenkins J."/>
            <person name="Shu S."/>
            <person name="Yuan Y."/>
            <person name="Wessler S.R."/>
            <person name="Schmutz J."/>
            <person name="Willis J.H."/>
            <person name="Rokhsar D.S."/>
        </authorList>
    </citation>
    <scope>NUCLEOTIDE SEQUENCE [LARGE SCALE GENOMIC DNA]</scope>
    <source>
        <strain evidence="3">cv. DUN x IM62</strain>
    </source>
</reference>
<protein>
    <submittedName>
        <fullName evidence="2">Uncharacterized protein</fullName>
    </submittedName>
</protein>
<accession>A0A022RUB3</accession>
<organism evidence="2 3">
    <name type="scientific">Erythranthe guttata</name>
    <name type="common">Yellow monkey flower</name>
    <name type="synonym">Mimulus guttatus</name>
    <dbReference type="NCBI Taxonomy" id="4155"/>
    <lineage>
        <taxon>Eukaryota</taxon>
        <taxon>Viridiplantae</taxon>
        <taxon>Streptophyta</taxon>
        <taxon>Embryophyta</taxon>
        <taxon>Tracheophyta</taxon>
        <taxon>Spermatophyta</taxon>
        <taxon>Magnoliopsida</taxon>
        <taxon>eudicotyledons</taxon>
        <taxon>Gunneridae</taxon>
        <taxon>Pentapetalae</taxon>
        <taxon>asterids</taxon>
        <taxon>lamiids</taxon>
        <taxon>Lamiales</taxon>
        <taxon>Phrymaceae</taxon>
        <taxon>Erythranthe</taxon>
    </lineage>
</organism>
<sequence>MTHIALPWWPKTSSSTTNCSCSGSGSGPTTTTTSNNSTRTEAAASNNCCGLSKLIRRIKKRTKMLQYDPLSYSLNFDTTASGDFLDEDYYKYYAFSSRFVATPTIDCQRSVLVAPSH</sequence>
<evidence type="ECO:0000313" key="2">
    <source>
        <dbReference type="EMBL" id="EYU43659.1"/>
    </source>
</evidence>
<evidence type="ECO:0000313" key="3">
    <source>
        <dbReference type="Proteomes" id="UP000030748"/>
    </source>
</evidence>
<dbReference type="Proteomes" id="UP000030748">
    <property type="component" value="Unassembled WGS sequence"/>
</dbReference>
<name>A0A022RUB3_ERYGU</name>
<dbReference type="PhylomeDB" id="A0A022RUB3"/>